<feature type="transmembrane region" description="Helical" evidence="1">
    <location>
        <begin position="41"/>
        <end position="63"/>
    </location>
</feature>
<gene>
    <name evidence="2" type="ORF">SAMN05421771_1678</name>
</gene>
<keyword evidence="1" id="KW-0472">Membrane</keyword>
<dbReference type="STRING" id="474950.SAMN05421771_1678"/>
<dbReference type="AlphaFoldDB" id="A0A1I6M1Y0"/>
<protein>
    <submittedName>
        <fullName evidence="2">Uncharacterized protein</fullName>
    </submittedName>
</protein>
<dbReference type="Proteomes" id="UP000199024">
    <property type="component" value="Unassembled WGS sequence"/>
</dbReference>
<feature type="transmembrane region" description="Helical" evidence="1">
    <location>
        <begin position="83"/>
        <end position="103"/>
    </location>
</feature>
<dbReference type="EMBL" id="FOZL01000001">
    <property type="protein sequence ID" value="SFS09638.1"/>
    <property type="molecule type" value="Genomic_DNA"/>
</dbReference>
<proteinExistence type="predicted"/>
<organism evidence="2 3">
    <name type="scientific">Granulicella pectinivorans</name>
    <dbReference type="NCBI Taxonomy" id="474950"/>
    <lineage>
        <taxon>Bacteria</taxon>
        <taxon>Pseudomonadati</taxon>
        <taxon>Acidobacteriota</taxon>
        <taxon>Terriglobia</taxon>
        <taxon>Terriglobales</taxon>
        <taxon>Acidobacteriaceae</taxon>
        <taxon>Granulicella</taxon>
    </lineage>
</organism>
<feature type="transmembrane region" description="Helical" evidence="1">
    <location>
        <begin position="17"/>
        <end position="35"/>
    </location>
</feature>
<evidence type="ECO:0000256" key="1">
    <source>
        <dbReference type="SAM" id="Phobius"/>
    </source>
</evidence>
<keyword evidence="3" id="KW-1185">Reference proteome</keyword>
<reference evidence="2 3" key="1">
    <citation type="submission" date="2016-10" db="EMBL/GenBank/DDBJ databases">
        <authorList>
            <person name="de Groot N.N."/>
        </authorList>
    </citation>
    <scope>NUCLEOTIDE SEQUENCE [LARGE SCALE GENOMIC DNA]</scope>
    <source>
        <strain evidence="2 3">DSM 21001</strain>
    </source>
</reference>
<name>A0A1I6M1Y0_9BACT</name>
<accession>A0A1I6M1Y0</accession>
<evidence type="ECO:0000313" key="3">
    <source>
        <dbReference type="Proteomes" id="UP000199024"/>
    </source>
</evidence>
<keyword evidence="1" id="KW-0812">Transmembrane</keyword>
<evidence type="ECO:0000313" key="2">
    <source>
        <dbReference type="EMBL" id="SFS09638.1"/>
    </source>
</evidence>
<keyword evidence="1" id="KW-1133">Transmembrane helix</keyword>
<feature type="transmembrane region" description="Helical" evidence="1">
    <location>
        <begin position="109"/>
        <end position="129"/>
    </location>
</feature>
<sequence length="134" mass="14507">MPFMPTKEAKIRYRTRAIPLLVVMIGLHFGVHWVFDTKHPTGALGVGLALLPPLSLVVLGGLIVQFLNADRDEVQMAYRRHAVAWATGGLLAVALVWNGLGVYGFASEVAPGMALPVFVGFLLVAGIALKRQYQ</sequence>